<reference evidence="2" key="1">
    <citation type="submission" date="2021-06" db="EMBL/GenBank/DDBJ databases">
        <authorList>
            <person name="Hodson N. C."/>
            <person name="Mongue J. A."/>
            <person name="Jaron S. K."/>
        </authorList>
    </citation>
    <scope>NUCLEOTIDE SEQUENCE</scope>
</reference>
<evidence type="ECO:0000313" key="3">
    <source>
        <dbReference type="Proteomes" id="UP000708208"/>
    </source>
</evidence>
<evidence type="ECO:0000313" key="2">
    <source>
        <dbReference type="EMBL" id="CAG7718707.1"/>
    </source>
</evidence>
<evidence type="ECO:0000256" key="1">
    <source>
        <dbReference type="SAM" id="MobiDB-lite"/>
    </source>
</evidence>
<dbReference type="AlphaFoldDB" id="A0A8J2JIB1"/>
<keyword evidence="3" id="KW-1185">Reference proteome</keyword>
<protein>
    <submittedName>
        <fullName evidence="2">Uncharacterized protein</fullName>
    </submittedName>
</protein>
<name>A0A8J2JIB1_9HEXA</name>
<proteinExistence type="predicted"/>
<dbReference type="EMBL" id="CAJVCH010055379">
    <property type="protein sequence ID" value="CAG7718707.1"/>
    <property type="molecule type" value="Genomic_DNA"/>
</dbReference>
<feature type="region of interest" description="Disordered" evidence="1">
    <location>
        <begin position="1"/>
        <end position="26"/>
    </location>
</feature>
<comment type="caution">
    <text evidence="2">The sequence shown here is derived from an EMBL/GenBank/DDBJ whole genome shotgun (WGS) entry which is preliminary data.</text>
</comment>
<dbReference type="Proteomes" id="UP000708208">
    <property type="component" value="Unassembled WGS sequence"/>
</dbReference>
<sequence>MGLARGNNALEQNPARPQHLALSSCE</sequence>
<accession>A0A8J2JIB1</accession>
<organism evidence="2 3">
    <name type="scientific">Allacma fusca</name>
    <dbReference type="NCBI Taxonomy" id="39272"/>
    <lineage>
        <taxon>Eukaryota</taxon>
        <taxon>Metazoa</taxon>
        <taxon>Ecdysozoa</taxon>
        <taxon>Arthropoda</taxon>
        <taxon>Hexapoda</taxon>
        <taxon>Collembola</taxon>
        <taxon>Symphypleona</taxon>
        <taxon>Sminthuridae</taxon>
        <taxon>Allacma</taxon>
    </lineage>
</organism>
<gene>
    <name evidence="2" type="ORF">AFUS01_LOCUS8078</name>
</gene>